<dbReference type="InterPro" id="IPR016047">
    <property type="entry name" value="M23ase_b-sheet_dom"/>
</dbReference>
<dbReference type="GO" id="GO:0004222">
    <property type="term" value="F:metalloendopeptidase activity"/>
    <property type="evidence" value="ECO:0007669"/>
    <property type="project" value="TreeGrafter"/>
</dbReference>
<evidence type="ECO:0000259" key="3">
    <source>
        <dbReference type="Pfam" id="PF06605"/>
    </source>
</evidence>
<protein>
    <submittedName>
        <fullName evidence="5">Peptidoglycan DD-metalloendopeptidase family protein</fullName>
    </submittedName>
</protein>
<feature type="domain" description="M23ase beta-sheet core" evidence="2">
    <location>
        <begin position="466"/>
        <end position="552"/>
    </location>
</feature>
<dbReference type="Gene3D" id="2.70.70.10">
    <property type="entry name" value="Glucose Permease (Domain IIA)"/>
    <property type="match status" value="1"/>
</dbReference>
<feature type="region of interest" description="Disordered" evidence="1">
    <location>
        <begin position="237"/>
        <end position="258"/>
    </location>
</feature>
<comment type="caution">
    <text evidence="5">The sequence shown here is derived from an EMBL/GenBank/DDBJ whole genome shotgun (WGS) entry which is preliminary data.</text>
</comment>
<dbReference type="EMBL" id="WJNE01000005">
    <property type="protein sequence ID" value="MRG68694.1"/>
    <property type="molecule type" value="Genomic_DNA"/>
</dbReference>
<sequence>MYRIIGYNEPTDKAGFIVLDPRVNRHISSGKLTLKESNIDDLTITVNQASPLWDNVRPYHTHVNVYDDNELIFRGRAIKPKKSMEESGQFIREYVFEDIEAYLMDSTQRFYEGVGQTPKEFLQTLIDVHNSQVPDYKKFQVRNVNVTNNKDDQYRQIDYPKTSDAINDKLVKSLGGYIVTTYNPNGINYIDYLTDIGIDHKDDTPIQLAKNMKSASMQIDPTKVITRLIPLGKTLEPSKVDVSDDGGEGGSGSLDSPEEFCKSEINATWSSDINNMKQDFAARSSRVRAWGVDVNRLYDVVKNAGVSPEWFFAYELQEQGTYYGWLNHTYRHGDAYSDAQSVCEWIKNCSNSNSINPAWSAPEGSIAPNQALADKWNQEFGKGTIGRVYLQGTAAAVWDLAGQTPNPAIGKPISGCISCIKRWGGHSNATGGTWGWPFPDVGEGHFSLGQTFGTHPQDGVGRTNGFHDGLDFGSVDHPGREVHCIHGGTVTIKSAMGGLGNFVVIHTPEGFNIVYQEAFSSPSNIIVSVGQKVKTGDVIGYRDTDHVHIGVTKQDFYQAVRNSFSPAGGWLDPVKLIKEGGDGSKPQEGKKDQTVDNSNAARPKLTITTVNNGRDYIDIPDLQKEFGIIEGTVEFDNVDDPNVLMQQAQAWIKAQRIPQSWEVTALELHMANFKSFKVADRYMFINPNVAKSQLLRITQKEIDLLKPHASSLTIGDKTMGLTDYQLENQVNFQQFKEMRVMVNQVVQTQEQSANNNNKVMQNFASSADLAQMRQDLRNLQDDNDRARKGMVPLEEFNKLKEQVEKLTTGGDNSGK</sequence>
<dbReference type="PANTHER" id="PTHR21666:SF270">
    <property type="entry name" value="MUREIN HYDROLASE ACTIVATOR ENVC"/>
    <property type="match status" value="1"/>
</dbReference>
<dbReference type="RefSeq" id="WP_318630333.1">
    <property type="nucleotide sequence ID" value="NZ_WJNE01000005.1"/>
</dbReference>
<dbReference type="Pfam" id="PF06605">
    <property type="entry name" value="Prophage_tail"/>
    <property type="match status" value="1"/>
</dbReference>
<dbReference type="Proteomes" id="UP000430985">
    <property type="component" value="Unassembled WGS sequence"/>
</dbReference>
<gene>
    <name evidence="4" type="ORF">GIX83_02000</name>
    <name evidence="5" type="ORF">GIX83_02250</name>
</gene>
<reference evidence="5 6" key="1">
    <citation type="submission" date="2019-11" db="EMBL/GenBank/DDBJ databases">
        <title>Draft genome sequence of 12 host-associated Lactobacillus reuteri rodent strains.</title>
        <authorList>
            <person name="Zhang S."/>
            <person name="Ozcam M."/>
            <person name="Van Pijkeren J.P."/>
        </authorList>
    </citation>
    <scope>NUCLEOTIDE SEQUENCE [LARGE SCALE GENOMIC DNA]</scope>
    <source>
        <strain evidence="5 6">Rat19</strain>
    </source>
</reference>
<dbReference type="SUPFAM" id="SSF51261">
    <property type="entry name" value="Duplicated hybrid motif"/>
    <property type="match status" value="1"/>
</dbReference>
<feature type="domain" description="Tail spike" evidence="3">
    <location>
        <begin position="117"/>
        <end position="725"/>
    </location>
</feature>
<dbReference type="Pfam" id="PF01551">
    <property type="entry name" value="Peptidase_M23"/>
    <property type="match status" value="1"/>
</dbReference>
<dbReference type="PANTHER" id="PTHR21666">
    <property type="entry name" value="PEPTIDASE-RELATED"/>
    <property type="match status" value="1"/>
</dbReference>
<dbReference type="InterPro" id="IPR010572">
    <property type="entry name" value="Tail_dom"/>
</dbReference>
<evidence type="ECO:0000313" key="5">
    <source>
        <dbReference type="EMBL" id="MRG68694.1"/>
    </source>
</evidence>
<feature type="region of interest" description="Disordered" evidence="1">
    <location>
        <begin position="575"/>
        <end position="603"/>
    </location>
</feature>
<proteinExistence type="predicted"/>
<organism evidence="5 6">
    <name type="scientific">Limosilactobacillus reuteri</name>
    <name type="common">Lactobacillus reuteri</name>
    <dbReference type="NCBI Taxonomy" id="1598"/>
    <lineage>
        <taxon>Bacteria</taxon>
        <taxon>Bacillati</taxon>
        <taxon>Bacillota</taxon>
        <taxon>Bacilli</taxon>
        <taxon>Lactobacillales</taxon>
        <taxon>Lactobacillaceae</taxon>
        <taxon>Limosilactobacillus</taxon>
    </lineage>
</organism>
<accession>A0A6A8D1J9</accession>
<evidence type="ECO:0000313" key="6">
    <source>
        <dbReference type="Proteomes" id="UP000430985"/>
    </source>
</evidence>
<dbReference type="InterPro" id="IPR011055">
    <property type="entry name" value="Dup_hybrid_motif"/>
</dbReference>
<dbReference type="EMBL" id="WJNE01000005">
    <property type="protein sequence ID" value="MRG68644.1"/>
    <property type="molecule type" value="Genomic_DNA"/>
</dbReference>
<name>A0A6A8D1J9_LIMRT</name>
<dbReference type="CDD" id="cd12797">
    <property type="entry name" value="M23_peptidase"/>
    <property type="match status" value="1"/>
</dbReference>
<evidence type="ECO:0000256" key="1">
    <source>
        <dbReference type="SAM" id="MobiDB-lite"/>
    </source>
</evidence>
<evidence type="ECO:0000313" key="4">
    <source>
        <dbReference type="EMBL" id="MRG68644.1"/>
    </source>
</evidence>
<feature type="compositionally biased region" description="Basic and acidic residues" evidence="1">
    <location>
        <begin position="575"/>
        <end position="594"/>
    </location>
</feature>
<evidence type="ECO:0000259" key="2">
    <source>
        <dbReference type="Pfam" id="PF01551"/>
    </source>
</evidence>
<dbReference type="AlphaFoldDB" id="A0A6A8D1J9"/>
<dbReference type="InterPro" id="IPR050570">
    <property type="entry name" value="Cell_wall_metabolism_enzyme"/>
</dbReference>